<comment type="caution">
    <text evidence="2">The sequence shown here is derived from an EMBL/GenBank/DDBJ whole genome shotgun (WGS) entry which is preliminary data.</text>
</comment>
<feature type="compositionally biased region" description="Basic and acidic residues" evidence="1">
    <location>
        <begin position="69"/>
        <end position="80"/>
    </location>
</feature>
<dbReference type="RefSeq" id="WP_394819934.1">
    <property type="nucleotide sequence ID" value="NZ_JAWJZY010000003.1"/>
</dbReference>
<proteinExistence type="predicted"/>
<sequence length="80" mass="8932">MRYTRFRRVANIIGFASLAIGVTGCGDPKPPPQAAQITPEEMSRKINAVETVQEQNEAASYQHYMQQQNEREHAGSKAAR</sequence>
<evidence type="ECO:0000313" key="3">
    <source>
        <dbReference type="Proteomes" id="UP001312908"/>
    </source>
</evidence>
<evidence type="ECO:0000313" key="2">
    <source>
        <dbReference type="EMBL" id="MEE8659074.1"/>
    </source>
</evidence>
<evidence type="ECO:0000256" key="1">
    <source>
        <dbReference type="SAM" id="MobiDB-lite"/>
    </source>
</evidence>
<protein>
    <recommendedName>
        <fullName evidence="4">Secreted protein</fullName>
    </recommendedName>
</protein>
<feature type="compositionally biased region" description="Polar residues" evidence="1">
    <location>
        <begin position="55"/>
        <end position="68"/>
    </location>
</feature>
<dbReference type="Proteomes" id="UP001312908">
    <property type="component" value="Unassembled WGS sequence"/>
</dbReference>
<reference evidence="2 3" key="1">
    <citation type="submission" date="2023-10" db="EMBL/GenBank/DDBJ databases">
        <title>Sorlinia euscelidii gen. nov., sp. nov., an acetic acid bacteria isolated from the gut of Euscelidius variegatus emitter.</title>
        <authorList>
            <person name="Michoud G."/>
            <person name="Marasco R."/>
            <person name="Seferji K."/>
            <person name="Gonella E."/>
            <person name="Garuglieri E."/>
            <person name="Alma A."/>
            <person name="Mapelli F."/>
            <person name="Borin S."/>
            <person name="Daffonchio D."/>
            <person name="Crotti E."/>
        </authorList>
    </citation>
    <scope>NUCLEOTIDE SEQUENCE [LARGE SCALE GENOMIC DNA]</scope>
    <source>
        <strain evidence="2 3">EV16P</strain>
    </source>
</reference>
<gene>
    <name evidence="2" type="ORF">DOFOFD_08620</name>
</gene>
<dbReference type="EMBL" id="JAWJZY010000003">
    <property type="protein sequence ID" value="MEE8659074.1"/>
    <property type="molecule type" value="Genomic_DNA"/>
</dbReference>
<dbReference type="PROSITE" id="PS51257">
    <property type="entry name" value="PROKAR_LIPOPROTEIN"/>
    <property type="match status" value="1"/>
</dbReference>
<keyword evidence="3" id="KW-1185">Reference proteome</keyword>
<feature type="region of interest" description="Disordered" evidence="1">
    <location>
        <begin position="55"/>
        <end position="80"/>
    </location>
</feature>
<name>A0ABU7U2I6_9PROT</name>
<accession>A0ABU7U2I6</accession>
<evidence type="ECO:0008006" key="4">
    <source>
        <dbReference type="Google" id="ProtNLM"/>
    </source>
</evidence>
<organism evidence="2 3">
    <name type="scientific">Sorlinia euscelidii</name>
    <dbReference type="NCBI Taxonomy" id="3081148"/>
    <lineage>
        <taxon>Bacteria</taxon>
        <taxon>Pseudomonadati</taxon>
        <taxon>Pseudomonadota</taxon>
        <taxon>Alphaproteobacteria</taxon>
        <taxon>Acetobacterales</taxon>
        <taxon>Acetobacteraceae</taxon>
        <taxon>Sorlinia</taxon>
    </lineage>
</organism>